<evidence type="ECO:0000256" key="2">
    <source>
        <dbReference type="SAM" id="MobiDB-lite"/>
    </source>
</evidence>
<feature type="compositionally biased region" description="Acidic residues" evidence="2">
    <location>
        <begin position="394"/>
        <end position="409"/>
    </location>
</feature>
<evidence type="ECO:0000256" key="1">
    <source>
        <dbReference type="SAM" id="Coils"/>
    </source>
</evidence>
<dbReference type="PANTHER" id="PTHR33488:SF2">
    <property type="entry name" value="EARLY ENDOSOME ANTIGEN 1-LIKE"/>
    <property type="match status" value="1"/>
</dbReference>
<accession>A0AAV9WBB8</accession>
<evidence type="ECO:0000313" key="4">
    <source>
        <dbReference type="Proteomes" id="UP001370758"/>
    </source>
</evidence>
<name>A0AAV9WBB8_9PEZI</name>
<keyword evidence="4" id="KW-1185">Reference proteome</keyword>
<dbReference type="EMBL" id="JAVHJL010000004">
    <property type="protein sequence ID" value="KAK6504763.1"/>
    <property type="molecule type" value="Genomic_DNA"/>
</dbReference>
<reference evidence="3 4" key="1">
    <citation type="submission" date="2023-08" db="EMBL/GenBank/DDBJ databases">
        <authorList>
            <person name="Palmer J.M."/>
        </authorList>
    </citation>
    <scope>NUCLEOTIDE SEQUENCE [LARGE SCALE GENOMIC DNA]</scope>
    <source>
        <strain evidence="3 4">TWF481</strain>
    </source>
</reference>
<feature type="coiled-coil region" evidence="1">
    <location>
        <begin position="215"/>
        <end position="260"/>
    </location>
</feature>
<dbReference type="PANTHER" id="PTHR33488">
    <property type="entry name" value="ZGC:162509"/>
    <property type="match status" value="1"/>
</dbReference>
<feature type="region of interest" description="Disordered" evidence="2">
    <location>
        <begin position="304"/>
        <end position="330"/>
    </location>
</feature>
<keyword evidence="1" id="KW-0175">Coiled coil</keyword>
<organism evidence="3 4">
    <name type="scientific">Arthrobotrys musiformis</name>
    <dbReference type="NCBI Taxonomy" id="47236"/>
    <lineage>
        <taxon>Eukaryota</taxon>
        <taxon>Fungi</taxon>
        <taxon>Dikarya</taxon>
        <taxon>Ascomycota</taxon>
        <taxon>Pezizomycotina</taxon>
        <taxon>Orbiliomycetes</taxon>
        <taxon>Orbiliales</taxon>
        <taxon>Orbiliaceae</taxon>
        <taxon>Arthrobotrys</taxon>
    </lineage>
</organism>
<proteinExistence type="predicted"/>
<feature type="compositionally biased region" description="Basic and acidic residues" evidence="2">
    <location>
        <begin position="415"/>
        <end position="432"/>
    </location>
</feature>
<feature type="region of interest" description="Disordered" evidence="2">
    <location>
        <begin position="863"/>
        <end position="882"/>
    </location>
</feature>
<feature type="coiled-coil region" evidence="1">
    <location>
        <begin position="589"/>
        <end position="649"/>
    </location>
</feature>
<feature type="region of interest" description="Disordered" evidence="2">
    <location>
        <begin position="379"/>
        <end position="479"/>
    </location>
</feature>
<evidence type="ECO:0000313" key="3">
    <source>
        <dbReference type="EMBL" id="KAK6504763.1"/>
    </source>
</evidence>
<feature type="compositionally biased region" description="Basic and acidic residues" evidence="2">
    <location>
        <begin position="438"/>
        <end position="468"/>
    </location>
</feature>
<dbReference type="AlphaFoldDB" id="A0AAV9WBB8"/>
<dbReference type="Proteomes" id="UP001370758">
    <property type="component" value="Unassembled WGS sequence"/>
</dbReference>
<sequence length="882" mass="96934">MSTDPSSQSVTIFSTESGSDESEEISVLVEHAQKIFTAASKTTTPKQFVTNIKCNIFFKTSWDLTLIAAPTCLELLGACNVVASTKWARVTELTPPKNGFTYLKGYKYLGASLVEITNRGRIAFKSGHDNMGAIKLESNDMKETVKTLWKLMYEPNVEIELVKVQLETLLDTAERCKKAAETMEADFNSWLNYVMELHEACQEADGSNEAKFRTYASEEAANKALKKAAEKQRDAAKATRDRFEKQLDRQFNQYMDLLDKFPDSSTFLKQQLAMTAMDTVSQVIQIGATSVAARNNPLSALALSGRRSGKKRGSEDDDSGDEDLDLIPEIPYSDRENKILNDPALSQCKGIESSMVSLKEILTGSKQDGVDWERVLRGGIGGKEDETPAGPDGDGGDGDGGDGEGDGEEGGAKPPRSDKEKEGKDDTSKKPEGTSGKKPTEGSGKKPTKKNDTIKIQSKDKDGSKDEPDAGEEEEKDANLKVIQILLKAAKEGLTESKDSKTRAGKVLVKALSNSLTVIDEVFKEGRKGLGSKEWKKPGKNSDIVKGWVKAVSDDLKSVRKLSASSSSRPGFSPGNPPVIFQDRAAKAKVKAKTDINRATLEAAQAQTEISQKGLIATQDIYKKSVDDVVELEGKLGKIEAEMAKLTEKKLTLEVVRDVIRNCIAYLIQLKDKITQLAKFFTTVASIVRSAVNTAVIPYEKHMQIAFRSKVNGKIISQTLLELIHQYTLVIAANFSLFADISDMYLQIDKDYITKGLNLVDKLQGGKDDSQISEKKTQLSIYTKEAKAGIRNIVKKKAEDILAGVADQIKDIEKVLLLPLPPLSETTKAAIKDGVDSMQKEVQEEEIPIQKGSLVYLTLEKEERTRDAETLSRGYRDEDIDF</sequence>
<protein>
    <submittedName>
        <fullName evidence="3">Uncharacterized protein</fullName>
    </submittedName>
</protein>
<gene>
    <name evidence="3" type="ORF">TWF481_006702</name>
</gene>
<comment type="caution">
    <text evidence="3">The sequence shown here is derived from an EMBL/GenBank/DDBJ whole genome shotgun (WGS) entry which is preliminary data.</text>
</comment>
<feature type="compositionally biased region" description="Acidic residues" evidence="2">
    <location>
        <begin position="315"/>
        <end position="326"/>
    </location>
</feature>